<protein>
    <submittedName>
        <fullName evidence="1">Uncharacterized protein</fullName>
    </submittedName>
</protein>
<keyword evidence="2" id="KW-1185">Reference proteome</keyword>
<dbReference type="GeneID" id="55618556"/>
<proteinExistence type="predicted"/>
<evidence type="ECO:0000313" key="2">
    <source>
        <dbReference type="Proteomes" id="UP000327388"/>
    </source>
</evidence>
<organism evidence="1 2">
    <name type="scientific">Salmonella phage vB_SenS_SB13</name>
    <dbReference type="NCBI Taxonomy" id="2591135"/>
    <lineage>
        <taxon>Viruses</taxon>
        <taxon>Duplodnaviria</taxon>
        <taxon>Heunggongvirae</taxon>
        <taxon>Uroviricota</taxon>
        <taxon>Caudoviricetes</taxon>
        <taxon>Demerecviridae</taxon>
        <taxon>Markadamsvirinae</taxon>
        <taxon>Epseptimavirus</taxon>
        <taxon>Epseptimavirus SB13</taxon>
    </lineage>
</organism>
<sequence length="147" mass="16868">MTVALKAKMSNLDPRIKHAVEEIQDQIDEDFTVWSKFGNGEGCQLYSMKMGISIELSINPEGTVEAQPMFSVPGFSGFVMGMKLCLPNKHLYRVICQLETIKHFLPEDNINDYYHEVVAAYMMKERKRRRAERERAKSQQSSTDSSN</sequence>
<accession>A0A5J6TAZ5</accession>
<reference evidence="1 2" key="1">
    <citation type="submission" date="2019-05" db="EMBL/GenBank/DDBJ databases">
        <title>Whole genome sequence analysis of broad host range Salmonella enterica bacteriophages.</title>
        <authorList>
            <person name="Bhandare S.G."/>
            <person name="Colavecchio A."/>
            <person name="Emond-Rheault J.-G."/>
            <person name="Hamel J."/>
            <person name="Kukavica-Ibrulj I."/>
            <person name="Boyle B."/>
            <person name="Levesque R.C."/>
            <person name="Goodridge L."/>
        </authorList>
    </citation>
    <scope>NUCLEOTIDE SEQUENCE [LARGE SCALE GENOMIC DNA]</scope>
</reference>
<dbReference type="KEGG" id="vg:55618556"/>
<dbReference type="EMBL" id="MK947459">
    <property type="protein sequence ID" value="QFG07665.1"/>
    <property type="molecule type" value="Genomic_DNA"/>
</dbReference>
<dbReference type="Proteomes" id="UP000327388">
    <property type="component" value="Segment"/>
</dbReference>
<name>A0A5J6TAZ5_9CAUD</name>
<evidence type="ECO:0000313" key="1">
    <source>
        <dbReference type="EMBL" id="QFG07665.1"/>
    </source>
</evidence>
<dbReference type="RefSeq" id="YP_009848138.1">
    <property type="nucleotide sequence ID" value="NC_048781.1"/>
</dbReference>